<comment type="caution">
    <text evidence="2">The sequence shown here is derived from an EMBL/GenBank/DDBJ whole genome shotgun (WGS) entry which is preliminary data.</text>
</comment>
<dbReference type="Proteomes" id="UP000318834">
    <property type="component" value="Unassembled WGS sequence"/>
</dbReference>
<dbReference type="EMBL" id="VBAP01000008">
    <property type="protein sequence ID" value="TMI76966.1"/>
    <property type="molecule type" value="Genomic_DNA"/>
</dbReference>
<evidence type="ECO:0000313" key="2">
    <source>
        <dbReference type="EMBL" id="TMI76966.1"/>
    </source>
</evidence>
<feature type="coiled-coil region" evidence="1">
    <location>
        <begin position="44"/>
        <end position="71"/>
    </location>
</feature>
<gene>
    <name evidence="2" type="ORF">E6H05_01785</name>
</gene>
<protein>
    <submittedName>
        <fullName evidence="2">Uncharacterized protein</fullName>
    </submittedName>
</protein>
<keyword evidence="1" id="KW-0175">Coiled coil</keyword>
<evidence type="ECO:0000313" key="3">
    <source>
        <dbReference type="Proteomes" id="UP000318834"/>
    </source>
</evidence>
<proteinExistence type="predicted"/>
<organism evidence="2 3">
    <name type="scientific">Candidatus Segetimicrobium genomatis</name>
    <dbReference type="NCBI Taxonomy" id="2569760"/>
    <lineage>
        <taxon>Bacteria</taxon>
        <taxon>Bacillati</taxon>
        <taxon>Candidatus Sysuimicrobiota</taxon>
        <taxon>Candidatus Sysuimicrobiia</taxon>
        <taxon>Candidatus Sysuimicrobiales</taxon>
        <taxon>Candidatus Segetimicrobiaceae</taxon>
        <taxon>Candidatus Segetimicrobium</taxon>
    </lineage>
</organism>
<accession>A0A537J1R7</accession>
<sequence length="71" mass="7865">MDQDSTKTTSTPVPSAGDLRSRLLAQVDEIRRALDQTAVAVSLSTAQQAEYQRLRAALESLEHRVREILAE</sequence>
<reference evidence="2 3" key="1">
    <citation type="journal article" date="2019" name="Nat. Microbiol.">
        <title>Mediterranean grassland soil C-N compound turnover is dependent on rainfall and depth, and is mediated by genomically divergent microorganisms.</title>
        <authorList>
            <person name="Diamond S."/>
            <person name="Andeer P.F."/>
            <person name="Li Z."/>
            <person name="Crits-Christoph A."/>
            <person name="Burstein D."/>
            <person name="Anantharaman K."/>
            <person name="Lane K.R."/>
            <person name="Thomas B.C."/>
            <person name="Pan C."/>
            <person name="Northen T.R."/>
            <person name="Banfield J.F."/>
        </authorList>
    </citation>
    <scope>NUCLEOTIDE SEQUENCE [LARGE SCALE GENOMIC DNA]</scope>
    <source>
        <strain evidence="2">NP_8</strain>
    </source>
</reference>
<dbReference type="AlphaFoldDB" id="A0A537J1R7"/>
<name>A0A537J1R7_9BACT</name>
<evidence type="ECO:0000256" key="1">
    <source>
        <dbReference type="SAM" id="Coils"/>
    </source>
</evidence>